<keyword evidence="3" id="KW-1185">Reference proteome</keyword>
<dbReference type="KEGG" id="rgl:CS053_15645"/>
<dbReference type="Proteomes" id="UP000198725">
    <property type="component" value="Unassembled WGS sequence"/>
</dbReference>
<dbReference type="EMBL" id="FOSR01000003">
    <property type="protein sequence ID" value="SFK46087.1"/>
    <property type="molecule type" value="Genomic_DNA"/>
</dbReference>
<dbReference type="Gene3D" id="1.10.490.10">
    <property type="entry name" value="Globins"/>
    <property type="match status" value="1"/>
</dbReference>
<evidence type="ECO:0000313" key="4">
    <source>
        <dbReference type="Proteomes" id="UP000321807"/>
    </source>
</evidence>
<gene>
    <name evidence="1" type="ORF">CS053_15645</name>
    <name evidence="2" type="ORF">SAMN05192579_10349</name>
</gene>
<sequence>MNTATTLDESRIANLVDRFYDKVQADPSIGPIFNAAVHDWPEHKRLLTSFWCSVALRAASYRGNPMSVHRAQPSIRTEHFVRWLELWRETTLEVLDENDAAQMLDYAERIGRSLRMGMGLPDRLDARPLGIPVVGLGKP</sequence>
<dbReference type="RefSeq" id="WP_092701908.1">
    <property type="nucleotide sequence ID" value="NZ_CP042807.1"/>
</dbReference>
<dbReference type="GO" id="GO:0019825">
    <property type="term" value="F:oxygen binding"/>
    <property type="evidence" value="ECO:0007669"/>
    <property type="project" value="InterPro"/>
</dbReference>
<proteinExistence type="predicted"/>
<accession>A0A1I3ZQ29</accession>
<dbReference type="InterPro" id="IPR012292">
    <property type="entry name" value="Globin/Proto"/>
</dbReference>
<name>A0A1I3ZQ29_9GAMM</name>
<evidence type="ECO:0000313" key="2">
    <source>
        <dbReference type="EMBL" id="SFK46087.1"/>
    </source>
</evidence>
<reference evidence="1 4" key="3">
    <citation type="submission" date="2019-08" db="EMBL/GenBank/DDBJ databases">
        <title>Complete genome sequence of Rhodanobacter glycinis strain T01E-68 isolated from tomato root.</title>
        <authorList>
            <person name="Weon H.-Y."/>
            <person name="Lee S.A."/>
        </authorList>
    </citation>
    <scope>NUCLEOTIDE SEQUENCE [LARGE SCALE GENOMIC DNA]</scope>
    <source>
        <strain evidence="1 4">T01E-68</strain>
    </source>
</reference>
<dbReference type="InterPro" id="IPR009050">
    <property type="entry name" value="Globin-like_sf"/>
</dbReference>
<dbReference type="GO" id="GO:0020037">
    <property type="term" value="F:heme binding"/>
    <property type="evidence" value="ECO:0007669"/>
    <property type="project" value="InterPro"/>
</dbReference>
<protein>
    <submittedName>
        <fullName evidence="1 2">Hemoglobin</fullName>
    </submittedName>
</protein>
<dbReference type="AlphaFoldDB" id="A0A1I3ZQ29"/>
<evidence type="ECO:0000313" key="1">
    <source>
        <dbReference type="EMBL" id="QEE25780.1"/>
    </source>
</evidence>
<dbReference type="Proteomes" id="UP000321807">
    <property type="component" value="Chromosome"/>
</dbReference>
<reference evidence="2" key="1">
    <citation type="submission" date="2016-10" db="EMBL/GenBank/DDBJ databases">
        <authorList>
            <person name="de Groot N.N."/>
        </authorList>
    </citation>
    <scope>NUCLEOTIDE SEQUENCE [LARGE SCALE GENOMIC DNA]</scope>
    <source>
        <strain evidence="2">MO64</strain>
    </source>
</reference>
<dbReference type="SUPFAM" id="SSF46458">
    <property type="entry name" value="Globin-like"/>
    <property type="match status" value="1"/>
</dbReference>
<dbReference type="EMBL" id="CP042807">
    <property type="protein sequence ID" value="QEE25780.1"/>
    <property type="molecule type" value="Genomic_DNA"/>
</dbReference>
<organism evidence="2 3">
    <name type="scientific">Rhodanobacter glycinis</name>
    <dbReference type="NCBI Taxonomy" id="582702"/>
    <lineage>
        <taxon>Bacteria</taxon>
        <taxon>Pseudomonadati</taxon>
        <taxon>Pseudomonadota</taxon>
        <taxon>Gammaproteobacteria</taxon>
        <taxon>Lysobacterales</taxon>
        <taxon>Rhodanobacteraceae</taxon>
        <taxon>Rhodanobacter</taxon>
    </lineage>
</organism>
<reference evidence="3" key="2">
    <citation type="submission" date="2016-10" db="EMBL/GenBank/DDBJ databases">
        <authorList>
            <person name="Varghese N."/>
            <person name="Submissions S."/>
        </authorList>
    </citation>
    <scope>NUCLEOTIDE SEQUENCE [LARGE SCALE GENOMIC DNA]</scope>
    <source>
        <strain evidence="3">MO64</strain>
    </source>
</reference>
<evidence type="ECO:0000313" key="3">
    <source>
        <dbReference type="Proteomes" id="UP000198725"/>
    </source>
</evidence>
<dbReference type="CDD" id="cd08916">
    <property type="entry name" value="TrHb3_P"/>
    <property type="match status" value="1"/>
</dbReference>